<reference evidence="1 2" key="1">
    <citation type="submission" date="2023-02" db="EMBL/GenBank/DDBJ databases">
        <title>Gemone sequence of Telluria chitinolytica ACM 3522T.</title>
        <authorList>
            <person name="Frediansyah A."/>
            <person name="Miess H."/>
            <person name="Gross H."/>
        </authorList>
    </citation>
    <scope>NUCLEOTIDE SEQUENCE [LARGE SCALE GENOMIC DNA]</scope>
    <source>
        <strain evidence="1 2">ACM 3522</strain>
    </source>
</reference>
<dbReference type="RefSeq" id="WP_277417585.1">
    <property type="nucleotide sequence ID" value="NZ_CP119083.1"/>
</dbReference>
<organism evidence="1 2">
    <name type="scientific">Pseudoduganella chitinolytica</name>
    <dbReference type="NCBI Taxonomy" id="34070"/>
    <lineage>
        <taxon>Bacteria</taxon>
        <taxon>Pseudomonadati</taxon>
        <taxon>Pseudomonadota</taxon>
        <taxon>Betaproteobacteria</taxon>
        <taxon>Burkholderiales</taxon>
        <taxon>Oxalobacteraceae</taxon>
        <taxon>Telluria group</taxon>
        <taxon>Pseudoduganella</taxon>
    </lineage>
</organism>
<protein>
    <recommendedName>
        <fullName evidence="3">DNA-binding protein</fullName>
    </recommendedName>
</protein>
<accession>A0ABY8BKW6</accession>
<evidence type="ECO:0000313" key="2">
    <source>
        <dbReference type="Proteomes" id="UP001216510"/>
    </source>
</evidence>
<evidence type="ECO:0000313" key="1">
    <source>
        <dbReference type="EMBL" id="WEF34914.1"/>
    </source>
</evidence>
<dbReference type="EMBL" id="CP119083">
    <property type="protein sequence ID" value="WEF34914.1"/>
    <property type="molecule type" value="Genomic_DNA"/>
</dbReference>
<evidence type="ECO:0008006" key="3">
    <source>
        <dbReference type="Google" id="ProtNLM"/>
    </source>
</evidence>
<sequence length="88" mass="9950">MTDTTLIERLAEAVAQHIRPAIPLSVDLWDIATIAAYLKRSPQQVRERMACLPGFPKAIRLPTTNGRTHPLYNAAEVIKWAQGYQEKH</sequence>
<dbReference type="Proteomes" id="UP001216510">
    <property type="component" value="Chromosome"/>
</dbReference>
<gene>
    <name evidence="1" type="ORF">PX653_09180</name>
</gene>
<name>A0ABY8BKW6_9BURK</name>
<proteinExistence type="predicted"/>
<keyword evidence="2" id="KW-1185">Reference proteome</keyword>